<keyword evidence="1" id="KW-0812">Transmembrane</keyword>
<dbReference type="EMBL" id="JBIAZU010000002">
    <property type="protein sequence ID" value="MFF5290479.1"/>
    <property type="molecule type" value="Genomic_DNA"/>
</dbReference>
<evidence type="ECO:0000313" key="3">
    <source>
        <dbReference type="EMBL" id="MFF5290479.1"/>
    </source>
</evidence>
<comment type="caution">
    <text evidence="3">The sequence shown here is derived from an EMBL/GenBank/DDBJ whole genome shotgun (WGS) entry which is preliminary data.</text>
</comment>
<name>A0ABW6WAY3_9ACTN</name>
<reference evidence="3 4" key="1">
    <citation type="submission" date="2024-10" db="EMBL/GenBank/DDBJ databases">
        <title>The Natural Products Discovery Center: Release of the First 8490 Sequenced Strains for Exploring Actinobacteria Biosynthetic Diversity.</title>
        <authorList>
            <person name="Kalkreuter E."/>
            <person name="Kautsar S.A."/>
            <person name="Yang D."/>
            <person name="Bader C.D."/>
            <person name="Teijaro C.N."/>
            <person name="Fluegel L."/>
            <person name="Davis C.M."/>
            <person name="Simpson J.R."/>
            <person name="Lauterbach L."/>
            <person name="Steele A.D."/>
            <person name="Gui C."/>
            <person name="Meng S."/>
            <person name="Li G."/>
            <person name="Viehrig K."/>
            <person name="Ye F."/>
            <person name="Su P."/>
            <person name="Kiefer A.F."/>
            <person name="Nichols A."/>
            <person name="Cepeda A.J."/>
            <person name="Yan W."/>
            <person name="Fan B."/>
            <person name="Jiang Y."/>
            <person name="Adhikari A."/>
            <person name="Zheng C.-J."/>
            <person name="Schuster L."/>
            <person name="Cowan T.M."/>
            <person name="Smanski M.J."/>
            <person name="Chevrette M.G."/>
            <person name="De Carvalho L.P.S."/>
            <person name="Shen B."/>
        </authorList>
    </citation>
    <scope>NUCLEOTIDE SEQUENCE [LARGE SCALE GENOMIC DNA]</scope>
    <source>
        <strain evidence="3 4">NPDC000087</strain>
    </source>
</reference>
<protein>
    <recommendedName>
        <fullName evidence="2">Cyanobacterial TRADD-N associated 2 transmembrane domain-containing protein</fullName>
    </recommendedName>
</protein>
<proteinExistence type="predicted"/>
<accession>A0ABW6WAY3</accession>
<evidence type="ECO:0000259" key="2">
    <source>
        <dbReference type="Pfam" id="PF20712"/>
    </source>
</evidence>
<feature type="transmembrane region" description="Helical" evidence="1">
    <location>
        <begin position="126"/>
        <end position="151"/>
    </location>
</feature>
<feature type="transmembrane region" description="Helical" evidence="1">
    <location>
        <begin position="12"/>
        <end position="38"/>
    </location>
</feature>
<keyword evidence="1" id="KW-0472">Membrane</keyword>
<dbReference type="Proteomes" id="UP001602245">
    <property type="component" value="Unassembled WGS sequence"/>
</dbReference>
<dbReference type="RefSeq" id="WP_020510529.1">
    <property type="nucleotide sequence ID" value="NZ_JBIAZU010000002.1"/>
</dbReference>
<keyword evidence="1" id="KW-1133">Transmembrane helix</keyword>
<sequence>MAEEQNRTKTTTMIAYGSAIALVSGLGAGVLIWLASYVDAHPPRTLPGTVLFLLAGGLVILAVAMPFAAIGMRRFHEHRQEQSEKEFKSIENASGKVIDEALGGLISFNFRLMDRFINVALMQAKAAYLLCAVSAGAALLVLLTGTAMLLTAGTAQVWVGGLTAAGTALFGFISVTFMRMFRATSRQMSYYYGQPLVHCYLLHAEWLGERASELGREPTRLDKELIHATMRAGHDAQNHLLQLVDPKHQFHDAEPRKPFLGTEAVSGT</sequence>
<keyword evidence="4" id="KW-1185">Reference proteome</keyword>
<feature type="transmembrane region" description="Helical" evidence="1">
    <location>
        <begin position="50"/>
        <end position="70"/>
    </location>
</feature>
<organism evidence="3 4">
    <name type="scientific">Paractinoplanes globisporus</name>
    <dbReference type="NCBI Taxonomy" id="113565"/>
    <lineage>
        <taxon>Bacteria</taxon>
        <taxon>Bacillati</taxon>
        <taxon>Actinomycetota</taxon>
        <taxon>Actinomycetes</taxon>
        <taxon>Micromonosporales</taxon>
        <taxon>Micromonosporaceae</taxon>
        <taxon>Paractinoplanes</taxon>
    </lineage>
</organism>
<dbReference type="InterPro" id="IPR048567">
    <property type="entry name" value="CyanoTRADDas_TM"/>
</dbReference>
<gene>
    <name evidence="3" type="ORF">ACFY35_13630</name>
</gene>
<feature type="transmembrane region" description="Helical" evidence="1">
    <location>
        <begin position="157"/>
        <end position="178"/>
    </location>
</feature>
<evidence type="ECO:0000313" key="4">
    <source>
        <dbReference type="Proteomes" id="UP001602245"/>
    </source>
</evidence>
<feature type="domain" description="Cyanobacterial TRADD-N associated 2 transmembrane" evidence="2">
    <location>
        <begin position="120"/>
        <end position="188"/>
    </location>
</feature>
<dbReference type="Pfam" id="PF20712">
    <property type="entry name" value="CyanoTRADDas_TM"/>
    <property type="match status" value="1"/>
</dbReference>
<evidence type="ECO:0000256" key="1">
    <source>
        <dbReference type="SAM" id="Phobius"/>
    </source>
</evidence>